<gene>
    <name evidence="1" type="ORF">F4821DRAFT_251718</name>
</gene>
<evidence type="ECO:0000313" key="1">
    <source>
        <dbReference type="EMBL" id="KAI6080327.1"/>
    </source>
</evidence>
<keyword evidence="2" id="KW-1185">Reference proteome</keyword>
<comment type="caution">
    <text evidence="1">The sequence shown here is derived from an EMBL/GenBank/DDBJ whole genome shotgun (WGS) entry which is preliminary data.</text>
</comment>
<dbReference type="Proteomes" id="UP001497680">
    <property type="component" value="Unassembled WGS sequence"/>
</dbReference>
<name>A0ACC0CIR0_9PEZI</name>
<protein>
    <submittedName>
        <fullName evidence="1">MFS general substrate transporter</fullName>
    </submittedName>
</protein>
<organism evidence="1 2">
    <name type="scientific">Hypoxylon rubiginosum</name>
    <dbReference type="NCBI Taxonomy" id="110542"/>
    <lineage>
        <taxon>Eukaryota</taxon>
        <taxon>Fungi</taxon>
        <taxon>Dikarya</taxon>
        <taxon>Ascomycota</taxon>
        <taxon>Pezizomycotina</taxon>
        <taxon>Sordariomycetes</taxon>
        <taxon>Xylariomycetidae</taxon>
        <taxon>Xylariales</taxon>
        <taxon>Hypoxylaceae</taxon>
        <taxon>Hypoxylon</taxon>
    </lineage>
</organism>
<evidence type="ECO:0000313" key="2">
    <source>
        <dbReference type="Proteomes" id="UP001497680"/>
    </source>
</evidence>
<accession>A0ACC0CIR0</accession>
<sequence>MQDRPALTENYIPTLITILYRPQYKIGSDNRPTSSNADMIESPVVELPGDGLDQTQEINYSTSPQNDGKRKKPVAFYMSFLALLIMVFLVSLDLSILAVAIPVITHELNGTTLEAFWASISFLLAVVVVQPIYTNISNVIGRMTPTYASFLFFIVGSVAFAVSKNMGVLIAGRVLQGLGSGGLDVLSEVILADITTLKERPLYLGMLGIPLGAGAILGPVIGGLLSEFATWRWIGWINLPLSTVGAALVFFFLQLRAIDRTFNESLRRLDWGGMVLFTAGCTLFASPVAWAGAMFPWSSWKTLLPLGLGVGLLLAFAWYESKPVEPVFPYRIFKHRTASITLLVAFIHGAVTYSIIFYTPLFFQVVYLEEPLQSSVSVLPMCCSTVGFSIVSAVGVEFFRKYRLITLVSWLFTAVGVGIFTLWGPSSSLAMKASFQVIAGVGIGTLFTVLPLPIQASVQHVDDMGLAAGILVSFRLFGGLIGQSMCSTLFNSVLVRKIAPLGPLPGALDALTDVREAIGFIPLLRDVDVAADALGEVIDAYKFSMFAVFWMLAGLSVAGFLVSFLMQDISLEADELGVQQFEEK</sequence>
<reference evidence="1 2" key="1">
    <citation type="journal article" date="2022" name="New Phytol.">
        <title>Ecological generalism drives hyperdiversity of secondary metabolite gene clusters in xylarialean endophytes.</title>
        <authorList>
            <person name="Franco M.E.E."/>
            <person name="Wisecaver J.H."/>
            <person name="Arnold A.E."/>
            <person name="Ju Y.M."/>
            <person name="Slot J.C."/>
            <person name="Ahrendt S."/>
            <person name="Moore L.P."/>
            <person name="Eastman K.E."/>
            <person name="Scott K."/>
            <person name="Konkel Z."/>
            <person name="Mondo S.J."/>
            <person name="Kuo A."/>
            <person name="Hayes R.D."/>
            <person name="Haridas S."/>
            <person name="Andreopoulos B."/>
            <person name="Riley R."/>
            <person name="LaButti K."/>
            <person name="Pangilinan J."/>
            <person name="Lipzen A."/>
            <person name="Amirebrahimi M."/>
            <person name="Yan J."/>
            <person name="Adam C."/>
            <person name="Keymanesh K."/>
            <person name="Ng V."/>
            <person name="Louie K."/>
            <person name="Northen T."/>
            <person name="Drula E."/>
            <person name="Henrissat B."/>
            <person name="Hsieh H.M."/>
            <person name="Youens-Clark K."/>
            <person name="Lutzoni F."/>
            <person name="Miadlikowska J."/>
            <person name="Eastwood D.C."/>
            <person name="Hamelin R.C."/>
            <person name="Grigoriev I.V."/>
            <person name="U'Ren J.M."/>
        </authorList>
    </citation>
    <scope>NUCLEOTIDE SEQUENCE [LARGE SCALE GENOMIC DNA]</scope>
    <source>
        <strain evidence="1 2">ER1909</strain>
    </source>
</reference>
<dbReference type="EMBL" id="MU394454">
    <property type="protein sequence ID" value="KAI6080327.1"/>
    <property type="molecule type" value="Genomic_DNA"/>
</dbReference>
<proteinExistence type="predicted"/>